<evidence type="ECO:0000256" key="4">
    <source>
        <dbReference type="ARBA" id="ARBA00005259"/>
    </source>
</evidence>
<accession>A0A6I2UTE9</accession>
<evidence type="ECO:0000256" key="12">
    <source>
        <dbReference type="ARBA" id="ARBA00022857"/>
    </source>
</evidence>
<evidence type="ECO:0000256" key="22">
    <source>
        <dbReference type="PIRSR" id="PIRSR006769-3"/>
    </source>
</evidence>
<keyword evidence="8 19" id="KW-0686">Riboflavin biosynthesis</keyword>
<dbReference type="Pfam" id="PF00383">
    <property type="entry name" value="dCMP_cyt_deam_1"/>
    <property type="match status" value="1"/>
</dbReference>
<keyword evidence="12 19" id="KW-0521">NADP</keyword>
<comment type="catalytic activity">
    <reaction evidence="15">
        <text>2,5-diamino-6-(1-D-ribitylamino)pyrimidin-4(3H)-one 5'-phosphate + NAD(+) = 2,5-diamino-6-(1-D-ribosylamino)pyrimidin-4(3H)-one 5'-phosphate + NADH + H(+)</text>
        <dbReference type="Rhea" id="RHEA:27274"/>
        <dbReference type="ChEBI" id="CHEBI:15378"/>
        <dbReference type="ChEBI" id="CHEBI:57540"/>
        <dbReference type="ChEBI" id="CHEBI:57945"/>
        <dbReference type="ChEBI" id="CHEBI:58890"/>
        <dbReference type="ChEBI" id="CHEBI:59545"/>
        <dbReference type="EC" id="1.1.1.302"/>
    </reaction>
</comment>
<keyword evidence="14" id="KW-0511">Multifunctional enzyme</keyword>
<dbReference type="InterPro" id="IPR050765">
    <property type="entry name" value="Riboflavin_Biosynth_HTPR"/>
</dbReference>
<evidence type="ECO:0000313" key="24">
    <source>
        <dbReference type="EMBL" id="MSV25498.1"/>
    </source>
</evidence>
<keyword evidence="9 19" id="KW-0479">Metal-binding</keyword>
<evidence type="ECO:0000256" key="18">
    <source>
        <dbReference type="ARBA" id="ARBA00049886"/>
    </source>
</evidence>
<comment type="caution">
    <text evidence="24">The sequence shown here is derived from an EMBL/GenBank/DDBJ whole genome shotgun (WGS) entry which is preliminary data.</text>
</comment>
<keyword evidence="25" id="KW-1185">Reference proteome</keyword>
<feature type="binding site" evidence="21">
    <location>
        <position position="244"/>
    </location>
    <ligand>
        <name>substrate</name>
    </ligand>
</feature>
<feature type="binding site" evidence="21">
    <location>
        <position position="237"/>
    </location>
    <ligand>
        <name>NADP(+)</name>
        <dbReference type="ChEBI" id="CHEBI:58349"/>
    </ligand>
</feature>
<feature type="binding site" evidence="21">
    <location>
        <position position="207"/>
    </location>
    <ligand>
        <name>NADP(+)</name>
        <dbReference type="ChEBI" id="CHEBI:58349"/>
    </ligand>
</feature>
<evidence type="ECO:0000256" key="14">
    <source>
        <dbReference type="ARBA" id="ARBA00023268"/>
    </source>
</evidence>
<evidence type="ECO:0000256" key="2">
    <source>
        <dbReference type="ARBA" id="ARBA00004882"/>
    </source>
</evidence>
<feature type="binding site" evidence="21">
    <location>
        <position position="233"/>
    </location>
    <ligand>
        <name>NADP(+)</name>
        <dbReference type="ChEBI" id="CHEBI:58349"/>
    </ligand>
</feature>
<evidence type="ECO:0000256" key="3">
    <source>
        <dbReference type="ARBA" id="ARBA00004910"/>
    </source>
</evidence>
<dbReference type="Gene3D" id="3.40.430.10">
    <property type="entry name" value="Dihydrofolate Reductase, subunit A"/>
    <property type="match status" value="1"/>
</dbReference>
<dbReference type="NCBIfam" id="TIGR00227">
    <property type="entry name" value="ribD_Cterm"/>
    <property type="match status" value="1"/>
</dbReference>
<evidence type="ECO:0000256" key="17">
    <source>
        <dbReference type="ARBA" id="ARBA00049861"/>
    </source>
</evidence>
<dbReference type="InterPro" id="IPR016193">
    <property type="entry name" value="Cytidine_deaminase-like"/>
</dbReference>
<feature type="binding site" evidence="22">
    <location>
        <position position="87"/>
    </location>
    <ligand>
        <name>Zn(2+)</name>
        <dbReference type="ChEBI" id="CHEBI:29105"/>
        <note>catalytic</note>
    </ligand>
</feature>
<dbReference type="Gene3D" id="3.40.140.10">
    <property type="entry name" value="Cytidine Deaminase, domain 2"/>
    <property type="match status" value="1"/>
</dbReference>
<evidence type="ECO:0000256" key="5">
    <source>
        <dbReference type="ARBA" id="ARBA00007417"/>
    </source>
</evidence>
<dbReference type="NCBIfam" id="TIGR00326">
    <property type="entry name" value="eubact_ribD"/>
    <property type="match status" value="1"/>
</dbReference>
<evidence type="ECO:0000256" key="16">
    <source>
        <dbReference type="ARBA" id="ARBA00049020"/>
    </source>
</evidence>
<evidence type="ECO:0000256" key="15">
    <source>
        <dbReference type="ARBA" id="ARBA00047550"/>
    </source>
</evidence>
<dbReference type="GO" id="GO:0050661">
    <property type="term" value="F:NADP binding"/>
    <property type="evidence" value="ECO:0007669"/>
    <property type="project" value="InterPro"/>
</dbReference>
<evidence type="ECO:0000256" key="10">
    <source>
        <dbReference type="ARBA" id="ARBA00022801"/>
    </source>
</evidence>
<protein>
    <recommendedName>
        <fullName evidence="19">Riboflavin biosynthesis protein RibD</fullName>
    </recommendedName>
    <domain>
        <recommendedName>
            <fullName evidence="19">Diaminohydroxyphosphoribosylaminopyrimidine deaminase</fullName>
            <shortName evidence="19">DRAP deaminase</shortName>
            <ecNumber evidence="19">3.5.4.26</ecNumber>
        </recommendedName>
        <alternativeName>
            <fullName evidence="19">Riboflavin-specific deaminase</fullName>
        </alternativeName>
    </domain>
    <domain>
        <recommendedName>
            <fullName evidence="19">5-amino-6-(5-phosphoribosylamino)uracil reductase</fullName>
            <ecNumber evidence="19">1.1.1.193</ecNumber>
        </recommendedName>
        <alternativeName>
            <fullName evidence="19">HTP reductase</fullName>
        </alternativeName>
    </domain>
</protein>
<dbReference type="GO" id="GO:0008835">
    <property type="term" value="F:diaminohydroxyphosphoribosylaminopyrimidine deaminase activity"/>
    <property type="evidence" value="ECO:0007669"/>
    <property type="project" value="UniProtKB-EC"/>
</dbReference>
<keyword evidence="10 19" id="KW-0378">Hydrolase</keyword>
<evidence type="ECO:0000256" key="19">
    <source>
        <dbReference type="PIRNR" id="PIRNR006769"/>
    </source>
</evidence>
<dbReference type="InterPro" id="IPR002734">
    <property type="entry name" value="RibDG_C"/>
</dbReference>
<comment type="subunit">
    <text evidence="7">Homodimer.</text>
</comment>
<dbReference type="PROSITE" id="PS51747">
    <property type="entry name" value="CYT_DCMP_DEAMINASES_2"/>
    <property type="match status" value="1"/>
</dbReference>
<dbReference type="AlphaFoldDB" id="A0A6I2UTE9"/>
<keyword evidence="11 19" id="KW-0862">Zinc</keyword>
<comment type="catalytic activity">
    <reaction evidence="16">
        <text>2,5-diamino-6-(1-D-ribitylamino)pyrimidin-4(3H)-one 5'-phosphate + NADP(+) = 2,5-diamino-6-(1-D-ribosylamino)pyrimidin-4(3H)-one 5'-phosphate + NADPH + H(+)</text>
        <dbReference type="Rhea" id="RHEA:27278"/>
        <dbReference type="ChEBI" id="CHEBI:15378"/>
        <dbReference type="ChEBI" id="CHEBI:57783"/>
        <dbReference type="ChEBI" id="CHEBI:58349"/>
        <dbReference type="ChEBI" id="CHEBI:58890"/>
        <dbReference type="ChEBI" id="CHEBI:59545"/>
        <dbReference type="EC" id="1.1.1.302"/>
    </reaction>
</comment>
<name>A0A6I2UTE9_9FIRM</name>
<reference evidence="24 25" key="1">
    <citation type="submission" date="2019-08" db="EMBL/GenBank/DDBJ databases">
        <title>In-depth cultivation of the pig gut microbiome towards novel bacterial diversity and tailored functional studies.</title>
        <authorList>
            <person name="Wylensek D."/>
            <person name="Hitch T.C.A."/>
            <person name="Clavel T."/>
        </authorList>
    </citation>
    <scope>NUCLEOTIDE SEQUENCE [LARGE SCALE GENOMIC DNA]</scope>
    <source>
        <strain evidence="25">WCA-380-WT-3B3</strain>
    </source>
</reference>
<dbReference type="PROSITE" id="PS00903">
    <property type="entry name" value="CYT_DCMP_DEAMINASES_1"/>
    <property type="match status" value="1"/>
</dbReference>
<evidence type="ECO:0000256" key="11">
    <source>
        <dbReference type="ARBA" id="ARBA00022833"/>
    </source>
</evidence>
<evidence type="ECO:0000259" key="23">
    <source>
        <dbReference type="PROSITE" id="PS51747"/>
    </source>
</evidence>
<feature type="binding site" evidence="21">
    <location>
        <begin position="332"/>
        <end position="338"/>
    </location>
    <ligand>
        <name>NADP(+)</name>
        <dbReference type="ChEBI" id="CHEBI:58349"/>
    </ligand>
</feature>
<comment type="catalytic activity">
    <reaction evidence="18 19">
        <text>2,5-diamino-6-hydroxy-4-(5-phosphoribosylamino)-pyrimidine + H2O + H(+) = 5-amino-6-(5-phospho-D-ribosylamino)uracil + NH4(+)</text>
        <dbReference type="Rhea" id="RHEA:21868"/>
        <dbReference type="ChEBI" id="CHEBI:15377"/>
        <dbReference type="ChEBI" id="CHEBI:15378"/>
        <dbReference type="ChEBI" id="CHEBI:28938"/>
        <dbReference type="ChEBI" id="CHEBI:58453"/>
        <dbReference type="ChEBI" id="CHEBI:58614"/>
        <dbReference type="EC" id="3.5.4.26"/>
    </reaction>
</comment>
<feature type="binding site" evidence="21">
    <location>
        <position position="260"/>
    </location>
    <ligand>
        <name>NADP(+)</name>
        <dbReference type="ChEBI" id="CHEBI:58349"/>
    </ligand>
</feature>
<dbReference type="InterPro" id="IPR016192">
    <property type="entry name" value="APOBEC/CMP_deaminase_Zn-bd"/>
</dbReference>
<feature type="binding site" evidence="21">
    <location>
        <position position="205"/>
    </location>
    <ligand>
        <name>substrate</name>
    </ligand>
</feature>
<feature type="domain" description="CMP/dCMP-type deaminase" evidence="23">
    <location>
        <begin position="38"/>
        <end position="160"/>
    </location>
</feature>
<organism evidence="24 25">
    <name type="scientific">Selenomonas montiformis</name>
    <dbReference type="NCBI Taxonomy" id="2652285"/>
    <lineage>
        <taxon>Bacteria</taxon>
        <taxon>Bacillati</taxon>
        <taxon>Bacillota</taxon>
        <taxon>Negativicutes</taxon>
        <taxon>Selenomonadales</taxon>
        <taxon>Selenomonadaceae</taxon>
        <taxon>Selenomonas</taxon>
    </lineage>
</organism>
<evidence type="ECO:0000256" key="8">
    <source>
        <dbReference type="ARBA" id="ARBA00022619"/>
    </source>
</evidence>
<dbReference type="InterPro" id="IPR002125">
    <property type="entry name" value="CMP_dCMP_dom"/>
</dbReference>
<dbReference type="NCBIfam" id="TIGR01508">
    <property type="entry name" value="rib_reduct_arch"/>
    <property type="match status" value="1"/>
</dbReference>
<dbReference type="PANTHER" id="PTHR38011:SF7">
    <property type="entry name" value="2,5-DIAMINO-6-RIBOSYLAMINO-4(3H)-PYRIMIDINONE 5'-PHOSPHATE REDUCTASE"/>
    <property type="match status" value="1"/>
</dbReference>
<dbReference type="CDD" id="cd01284">
    <property type="entry name" value="Riboflavin_deaminase-reductase"/>
    <property type="match status" value="1"/>
</dbReference>
<gene>
    <name evidence="24" type="primary">ribD</name>
    <name evidence="24" type="ORF">FYJ78_09980</name>
</gene>
<comment type="catalytic activity">
    <reaction evidence="17 19">
        <text>5-amino-6-(5-phospho-D-ribitylamino)uracil + NADP(+) = 5-amino-6-(5-phospho-D-ribosylamino)uracil + NADPH + H(+)</text>
        <dbReference type="Rhea" id="RHEA:17845"/>
        <dbReference type="ChEBI" id="CHEBI:15378"/>
        <dbReference type="ChEBI" id="CHEBI:57783"/>
        <dbReference type="ChEBI" id="CHEBI:58349"/>
        <dbReference type="ChEBI" id="CHEBI:58421"/>
        <dbReference type="ChEBI" id="CHEBI:58453"/>
        <dbReference type="EC" id="1.1.1.193"/>
    </reaction>
</comment>
<feature type="binding site" evidence="22">
    <location>
        <position position="112"/>
    </location>
    <ligand>
        <name>Zn(2+)</name>
        <dbReference type="ChEBI" id="CHEBI:29105"/>
        <note>catalytic</note>
    </ligand>
</feature>
<comment type="pathway">
    <text evidence="3 19">Cofactor biosynthesis; riboflavin biosynthesis; 5-amino-6-(D-ribitylamino)uracil from GTP: step 3/4.</text>
</comment>
<dbReference type="EC" id="3.5.4.26" evidence="19"/>
<evidence type="ECO:0000256" key="1">
    <source>
        <dbReference type="ARBA" id="ARBA00002151"/>
    </source>
</evidence>
<evidence type="ECO:0000256" key="13">
    <source>
        <dbReference type="ARBA" id="ARBA00023002"/>
    </source>
</evidence>
<dbReference type="EMBL" id="VUNL01000011">
    <property type="protein sequence ID" value="MSV25498.1"/>
    <property type="molecule type" value="Genomic_DNA"/>
</dbReference>
<feature type="binding site" evidence="22">
    <location>
        <position position="121"/>
    </location>
    <ligand>
        <name>Zn(2+)</name>
        <dbReference type="ChEBI" id="CHEBI:29105"/>
        <note>catalytic</note>
    </ligand>
</feature>
<evidence type="ECO:0000256" key="20">
    <source>
        <dbReference type="PIRSR" id="PIRSR006769-1"/>
    </source>
</evidence>
<dbReference type="PIRSF" id="PIRSF006769">
    <property type="entry name" value="RibD"/>
    <property type="match status" value="1"/>
</dbReference>
<dbReference type="PANTHER" id="PTHR38011">
    <property type="entry name" value="DIHYDROFOLATE REDUCTASE FAMILY PROTEIN (AFU_ORTHOLOGUE AFUA_8G06820)"/>
    <property type="match status" value="1"/>
</dbReference>
<comment type="similarity">
    <text evidence="4 19">In the N-terminal section; belongs to the cytidine and deoxycytidylate deaminase family.</text>
</comment>
<evidence type="ECO:0000256" key="7">
    <source>
        <dbReference type="ARBA" id="ARBA00011738"/>
    </source>
</evidence>
<dbReference type="GO" id="GO:0008703">
    <property type="term" value="F:5-amino-6-(5-phosphoribosylamino)uracil reductase activity"/>
    <property type="evidence" value="ECO:0007669"/>
    <property type="project" value="UniProtKB-EC"/>
</dbReference>
<dbReference type="SUPFAM" id="SSF53927">
    <property type="entry name" value="Cytidine deaminase-like"/>
    <property type="match status" value="1"/>
</dbReference>
<dbReference type="Proteomes" id="UP000430222">
    <property type="component" value="Unassembled WGS sequence"/>
</dbReference>
<dbReference type="GO" id="GO:0008270">
    <property type="term" value="F:zinc ion binding"/>
    <property type="evidence" value="ECO:0007669"/>
    <property type="project" value="InterPro"/>
</dbReference>
<evidence type="ECO:0000256" key="21">
    <source>
        <dbReference type="PIRSR" id="PIRSR006769-2"/>
    </source>
</evidence>
<keyword evidence="13 19" id="KW-0560">Oxidoreductase</keyword>
<dbReference type="UniPathway" id="UPA00275">
    <property type="reaction ID" value="UER00401"/>
</dbReference>
<dbReference type="EC" id="1.1.1.193" evidence="19"/>
<dbReference type="InterPro" id="IPR004794">
    <property type="entry name" value="Eubact_RibD"/>
</dbReference>
<dbReference type="InterPro" id="IPR006401">
    <property type="entry name" value="Rib_reduct_arc"/>
</dbReference>
<feature type="binding site" evidence="21">
    <location>
        <position position="191"/>
    </location>
    <ligand>
        <name>NADP(+)</name>
        <dbReference type="ChEBI" id="CHEBI:58349"/>
    </ligand>
</feature>
<dbReference type="FunFam" id="3.40.140.10:FF:000025">
    <property type="entry name" value="Riboflavin biosynthesis protein RibD"/>
    <property type="match status" value="1"/>
</dbReference>
<comment type="pathway">
    <text evidence="2 19">Cofactor biosynthesis; riboflavin biosynthesis; 5-amino-6-(D-ribitylamino)uracil from GTP: step 2/4.</text>
</comment>
<dbReference type="SUPFAM" id="SSF53597">
    <property type="entry name" value="Dihydrofolate reductase-like"/>
    <property type="match status" value="1"/>
</dbReference>
<dbReference type="InterPro" id="IPR011549">
    <property type="entry name" value="RibD_C"/>
</dbReference>
<dbReference type="InterPro" id="IPR024072">
    <property type="entry name" value="DHFR-like_dom_sf"/>
</dbReference>
<feature type="binding site" evidence="21">
    <location>
        <position position="241"/>
    </location>
    <ligand>
        <name>substrate</name>
    </ligand>
</feature>
<evidence type="ECO:0000313" key="25">
    <source>
        <dbReference type="Proteomes" id="UP000430222"/>
    </source>
</evidence>
<evidence type="ECO:0000256" key="9">
    <source>
        <dbReference type="ARBA" id="ARBA00022723"/>
    </source>
</evidence>
<sequence length="401" mass="43453">MPFRSPRRTFFPVAFLFSQSLIYRPYGFDRIGSEVIVLQDEDFMRAALALARHAEGRTSPNPLVGAVIVRDGHIVAAGWHRRAGTEHAEIHALRMAGELARGATLYVTLEPCAHYGRTGPCAKAVAEAGIQRVVIGMKDPNPLVSGKGIRILENAGIDVRCGVLEKEAAQLNEVFLKWMETGFPFVVLKAAMSLDGKIATCTGESQWITNHASRNRVHEMRDRYDAILAGIGTVLKDDPSLTTRLPDRQGKNPVRIIADSMARTPLTAKVVTDGLAPTIIAVTELAPPERVEALQNAGVQVLTAGKGSRVDLRSLMKQLGQREICSVLAEGGGQIHFSLLKAGLVDKVCMFIAPELIGGRSALTPVEGEGFSSLGDAVRLDRMTTEMLDGDILLTGYVVRR</sequence>
<feature type="binding site" evidence="21">
    <location>
        <position position="221"/>
    </location>
    <ligand>
        <name>NADP(+)</name>
        <dbReference type="ChEBI" id="CHEBI:58349"/>
    </ligand>
</feature>
<proteinExistence type="inferred from homology"/>
<comment type="cofactor">
    <cofactor evidence="19 22">
        <name>Zn(2+)</name>
        <dbReference type="ChEBI" id="CHEBI:29105"/>
    </cofactor>
    <text evidence="19 22">Binds 1 zinc ion.</text>
</comment>
<comment type="function">
    <text evidence="1 19">Converts 2,5-diamino-6-(ribosylamino)-4(3h)-pyrimidinone 5'-phosphate into 5-amino-6-(ribosylamino)-2,4(1h,3h)-pyrimidinedione 5'-phosphate.</text>
</comment>
<feature type="binding site" evidence="21">
    <location>
        <position position="330"/>
    </location>
    <ligand>
        <name>substrate</name>
    </ligand>
</feature>
<dbReference type="GO" id="GO:0009231">
    <property type="term" value="P:riboflavin biosynthetic process"/>
    <property type="evidence" value="ECO:0007669"/>
    <property type="project" value="UniProtKB-UniPathway"/>
</dbReference>
<evidence type="ECO:0000256" key="6">
    <source>
        <dbReference type="ARBA" id="ARBA00009723"/>
    </source>
</evidence>
<comment type="similarity">
    <text evidence="6">Belongs to the HTP reductase family.</text>
</comment>
<comment type="similarity">
    <text evidence="5 19">In the C-terminal section; belongs to the HTP reductase family.</text>
</comment>
<dbReference type="Pfam" id="PF01872">
    <property type="entry name" value="RibD_C"/>
    <property type="match status" value="1"/>
</dbReference>
<feature type="active site" description="Proton donor" evidence="20">
    <location>
        <position position="89"/>
    </location>
</feature>